<feature type="domain" description="MOSC" evidence="1">
    <location>
        <begin position="28"/>
        <end position="163"/>
    </location>
</feature>
<dbReference type="GO" id="GO:0003824">
    <property type="term" value="F:catalytic activity"/>
    <property type="evidence" value="ECO:0007669"/>
    <property type="project" value="InterPro"/>
</dbReference>
<dbReference type="Pfam" id="PF03473">
    <property type="entry name" value="MOSC"/>
    <property type="match status" value="1"/>
</dbReference>
<evidence type="ECO:0000313" key="3">
    <source>
        <dbReference type="Proteomes" id="UP000598820"/>
    </source>
</evidence>
<organism evidence="2 3">
    <name type="scientific">Spirosoma profusum</name>
    <dbReference type="NCBI Taxonomy" id="2771354"/>
    <lineage>
        <taxon>Bacteria</taxon>
        <taxon>Pseudomonadati</taxon>
        <taxon>Bacteroidota</taxon>
        <taxon>Cytophagia</taxon>
        <taxon>Cytophagales</taxon>
        <taxon>Cytophagaceae</taxon>
        <taxon>Spirosoma</taxon>
    </lineage>
</organism>
<dbReference type="EMBL" id="JACWZY010000051">
    <property type="protein sequence ID" value="MBD2705311.1"/>
    <property type="molecule type" value="Genomic_DNA"/>
</dbReference>
<dbReference type="Proteomes" id="UP000598820">
    <property type="component" value="Unassembled WGS sequence"/>
</dbReference>
<keyword evidence="3" id="KW-1185">Reference proteome</keyword>
<dbReference type="Gene3D" id="2.40.33.20">
    <property type="entry name" value="PK beta-barrel domain-like"/>
    <property type="match status" value="1"/>
</dbReference>
<dbReference type="RefSeq" id="WP_190892599.1">
    <property type="nucleotide sequence ID" value="NZ_JACWZY010000051.1"/>
</dbReference>
<proteinExistence type="predicted"/>
<accession>A0A927AVT6</accession>
<dbReference type="PANTHER" id="PTHR30212:SF2">
    <property type="entry name" value="PROTEIN YIIM"/>
    <property type="match status" value="1"/>
</dbReference>
<evidence type="ECO:0000259" key="1">
    <source>
        <dbReference type="PROSITE" id="PS51340"/>
    </source>
</evidence>
<dbReference type="PANTHER" id="PTHR30212">
    <property type="entry name" value="PROTEIN YIIM"/>
    <property type="match status" value="1"/>
</dbReference>
<evidence type="ECO:0000313" key="2">
    <source>
        <dbReference type="EMBL" id="MBD2705311.1"/>
    </source>
</evidence>
<gene>
    <name evidence="2" type="ORF">IC229_32130</name>
</gene>
<dbReference type="GO" id="GO:0030151">
    <property type="term" value="F:molybdenum ion binding"/>
    <property type="evidence" value="ECO:0007669"/>
    <property type="project" value="InterPro"/>
</dbReference>
<dbReference type="InterPro" id="IPR052353">
    <property type="entry name" value="Benzoxazolinone_Detox_Enz"/>
</dbReference>
<dbReference type="AlphaFoldDB" id="A0A927AVT6"/>
<dbReference type="PROSITE" id="PS51340">
    <property type="entry name" value="MOSC"/>
    <property type="match status" value="1"/>
</dbReference>
<dbReference type="GO" id="GO:0030170">
    <property type="term" value="F:pyridoxal phosphate binding"/>
    <property type="evidence" value="ECO:0007669"/>
    <property type="project" value="InterPro"/>
</dbReference>
<dbReference type="InterPro" id="IPR011037">
    <property type="entry name" value="Pyrv_Knase-like_insert_dom_sf"/>
</dbReference>
<reference evidence="2" key="1">
    <citation type="submission" date="2020-09" db="EMBL/GenBank/DDBJ databases">
        <authorList>
            <person name="Kim M.K."/>
        </authorList>
    </citation>
    <scope>NUCLEOTIDE SEQUENCE</scope>
    <source>
        <strain evidence="2">BT702</strain>
    </source>
</reference>
<name>A0A927AVT6_9BACT</name>
<protein>
    <submittedName>
        <fullName evidence="2">MOSC domain-containing protein</fullName>
    </submittedName>
</protein>
<comment type="caution">
    <text evidence="2">The sequence shown here is derived from an EMBL/GenBank/DDBJ whole genome shotgun (WGS) entry which is preliminary data.</text>
</comment>
<dbReference type="InterPro" id="IPR005302">
    <property type="entry name" value="MoCF_Sase_C"/>
</dbReference>
<dbReference type="SUPFAM" id="SSF50800">
    <property type="entry name" value="PK beta-barrel domain-like"/>
    <property type="match status" value="1"/>
</dbReference>
<sequence length="208" mass="22915">MLILSVNVGLPQSVQWAGRTITTGIFKQPLQGAVALNRLNFAGDGQADLMVHGGPDKAVYAYDNRHYAYWQHQIERDDWAPGLFGENLTTEGLLESEVRIGDLFRVGSALLRAVQPRLPCYKLNVRFGDPGMTRHFARAGRSGIYFRVVEPGLVQAGDNITLIEAANTGITIQTVSQVLLNRQAAAEVLAQLVALPHLPDSLKKMFRH</sequence>